<reference evidence="5" key="1">
    <citation type="submission" date="2025-08" db="UniProtKB">
        <authorList>
            <consortium name="RefSeq"/>
        </authorList>
    </citation>
    <scope>IDENTIFICATION</scope>
</reference>
<feature type="compositionally biased region" description="Low complexity" evidence="2">
    <location>
        <begin position="274"/>
        <end position="284"/>
    </location>
</feature>
<dbReference type="PANTHER" id="PTHR11208:SF42">
    <property type="entry name" value="QUAKING RELATED 54B, ISOFORM E"/>
    <property type="match status" value="1"/>
</dbReference>
<keyword evidence="1" id="KW-0694">RNA-binding</keyword>
<evidence type="ECO:0000313" key="5">
    <source>
        <dbReference type="RefSeq" id="XP_014671951.1"/>
    </source>
</evidence>
<feature type="region of interest" description="Disordered" evidence="2">
    <location>
        <begin position="220"/>
        <end position="298"/>
    </location>
</feature>
<gene>
    <name evidence="5" type="primary">LOC106812565</name>
</gene>
<dbReference type="Proteomes" id="UP000695022">
    <property type="component" value="Unplaced"/>
</dbReference>
<dbReference type="PANTHER" id="PTHR11208">
    <property type="entry name" value="RNA-BINDING PROTEIN RELATED"/>
    <property type="match status" value="1"/>
</dbReference>
<feature type="region of interest" description="Disordered" evidence="2">
    <location>
        <begin position="395"/>
        <end position="430"/>
    </location>
</feature>
<dbReference type="InterPro" id="IPR036612">
    <property type="entry name" value="KH_dom_type_1_sf"/>
</dbReference>
<dbReference type="GeneID" id="106812565"/>
<dbReference type="InterPro" id="IPR004087">
    <property type="entry name" value="KH_dom"/>
</dbReference>
<dbReference type="Pfam" id="PF22675">
    <property type="entry name" value="KH-I_KHDC4-BBP"/>
    <property type="match status" value="1"/>
</dbReference>
<sequence>MDSPAKMMAHGQGEMMMQSPPQPNAAESLVNVLQTEIEKLDKSFKNAHRLLTEEIKNAKIGKLARPGDAAQPEQQQMKDFIDLEDEKPIKVRVMVRIPVKKYPKYNFVGKLLGPGGKTLQQLQEDTFTKMAILGKGVMRDKQKEHEQLMSSDPKYAHLKLEPHVVVDAYAAPSDAHARIGHALAELKKFMVPDQSYDQMQQMSEMNGGPQPLMGGRPPMGYPPSSRGRGMPPGVRGRGAPRGGMGVPRGGAAGGGRGGAPGMRGGSVPRGVSLGSRGSPMPRGRGVARGGAQTRQPQPLSLAVQQQQSYSGAYDDPEYVAGFGGGAAADQSYEESYEQPASYQEYTTTSQEQYYDQTAGQYEAAGYGVVGGGDQWGGPDAASADQWGGAGISAADQWGGSDATSMGRGGAGMGRSPGVTRGTNGRGGGVA</sequence>
<evidence type="ECO:0000259" key="3">
    <source>
        <dbReference type="SMART" id="SM00322"/>
    </source>
</evidence>
<feature type="region of interest" description="Disordered" evidence="2">
    <location>
        <begin position="1"/>
        <end position="25"/>
    </location>
</feature>
<dbReference type="SUPFAM" id="SSF54791">
    <property type="entry name" value="Eukaryotic type KH-domain (KH-domain type I)"/>
    <property type="match status" value="1"/>
</dbReference>
<evidence type="ECO:0000313" key="4">
    <source>
        <dbReference type="Proteomes" id="UP000695022"/>
    </source>
</evidence>
<dbReference type="InterPro" id="IPR045071">
    <property type="entry name" value="BBP-like"/>
</dbReference>
<dbReference type="SMART" id="SM00322">
    <property type="entry name" value="KH"/>
    <property type="match status" value="1"/>
</dbReference>
<dbReference type="RefSeq" id="XP_014671951.1">
    <property type="nucleotide sequence ID" value="XM_014816465.1"/>
</dbReference>
<dbReference type="InterPro" id="IPR055256">
    <property type="entry name" value="KH_1_KHDC4/BBP-like"/>
</dbReference>
<feature type="compositionally biased region" description="Low complexity" evidence="2">
    <location>
        <begin position="222"/>
        <end position="234"/>
    </location>
</feature>
<feature type="non-terminal residue" evidence="5">
    <location>
        <position position="430"/>
    </location>
</feature>
<evidence type="ECO:0000256" key="1">
    <source>
        <dbReference type="ARBA" id="ARBA00022884"/>
    </source>
</evidence>
<organism evidence="4 5">
    <name type="scientific">Priapulus caudatus</name>
    <name type="common">Priapulid worm</name>
    <dbReference type="NCBI Taxonomy" id="37621"/>
    <lineage>
        <taxon>Eukaryota</taxon>
        <taxon>Metazoa</taxon>
        <taxon>Ecdysozoa</taxon>
        <taxon>Scalidophora</taxon>
        <taxon>Priapulida</taxon>
        <taxon>Priapulimorpha</taxon>
        <taxon>Priapulimorphida</taxon>
        <taxon>Priapulidae</taxon>
        <taxon>Priapulus</taxon>
    </lineage>
</organism>
<name>A0ABM1EID0_PRICU</name>
<feature type="compositionally biased region" description="Gly residues" evidence="2">
    <location>
        <begin position="235"/>
        <end position="264"/>
    </location>
</feature>
<dbReference type="Gene3D" id="3.30.1370.10">
    <property type="entry name" value="K Homology domain, type 1"/>
    <property type="match status" value="1"/>
</dbReference>
<dbReference type="CDD" id="cd22384">
    <property type="entry name" value="KH-I_KHDRBS"/>
    <property type="match status" value="1"/>
</dbReference>
<evidence type="ECO:0000256" key="2">
    <source>
        <dbReference type="SAM" id="MobiDB-lite"/>
    </source>
</evidence>
<accession>A0ABM1EID0</accession>
<protein>
    <submittedName>
        <fullName evidence="5">KH domain-containing, RNA-binding, signal transduction-associated protein 3-like</fullName>
    </submittedName>
</protein>
<proteinExistence type="predicted"/>
<keyword evidence="4" id="KW-1185">Reference proteome</keyword>
<feature type="domain" description="K Homology" evidence="3">
    <location>
        <begin position="89"/>
        <end position="187"/>
    </location>
</feature>